<sequence>MDTQCNALQTIVGVFLQSCNTPETVRGFLAHVGLSVLPSSINNVITNLTKESKKRIWRTGQTLMAAYAYDNLDIDLKHSVPTIEKGQETLIHLTTG</sequence>
<feature type="non-terminal residue" evidence="1">
    <location>
        <position position="96"/>
    </location>
</feature>
<dbReference type="AlphaFoldDB" id="A0A9P5YEV0"/>
<gene>
    <name evidence="1" type="ORF">BDZ94DRAFT_1184184</name>
</gene>
<dbReference type="OrthoDB" id="4743193at2759"/>
<evidence type="ECO:0000313" key="2">
    <source>
        <dbReference type="Proteomes" id="UP000807353"/>
    </source>
</evidence>
<reference evidence="1" key="1">
    <citation type="submission" date="2020-11" db="EMBL/GenBank/DDBJ databases">
        <authorList>
            <consortium name="DOE Joint Genome Institute"/>
            <person name="Ahrendt S."/>
            <person name="Riley R."/>
            <person name="Andreopoulos W."/>
            <person name="Labutti K."/>
            <person name="Pangilinan J."/>
            <person name="Ruiz-Duenas F.J."/>
            <person name="Barrasa J.M."/>
            <person name="Sanchez-Garcia M."/>
            <person name="Camarero S."/>
            <person name="Miyauchi S."/>
            <person name="Serrano A."/>
            <person name="Linde D."/>
            <person name="Babiker R."/>
            <person name="Drula E."/>
            <person name="Ayuso-Fernandez I."/>
            <person name="Pacheco R."/>
            <person name="Padilla G."/>
            <person name="Ferreira P."/>
            <person name="Barriuso J."/>
            <person name="Kellner H."/>
            <person name="Castanera R."/>
            <person name="Alfaro M."/>
            <person name="Ramirez L."/>
            <person name="Pisabarro A.G."/>
            <person name="Kuo A."/>
            <person name="Tritt A."/>
            <person name="Lipzen A."/>
            <person name="He G."/>
            <person name="Yan M."/>
            <person name="Ng V."/>
            <person name="Cullen D."/>
            <person name="Martin F."/>
            <person name="Rosso M.-N."/>
            <person name="Henrissat B."/>
            <person name="Hibbett D."/>
            <person name="Martinez A.T."/>
            <person name="Grigoriev I.V."/>
        </authorList>
    </citation>
    <scope>NUCLEOTIDE SEQUENCE</scope>
    <source>
        <strain evidence="1">CBS 247.69</strain>
    </source>
</reference>
<proteinExistence type="predicted"/>
<dbReference type="EMBL" id="MU150234">
    <property type="protein sequence ID" value="KAF9467974.1"/>
    <property type="molecule type" value="Genomic_DNA"/>
</dbReference>
<keyword evidence="2" id="KW-1185">Reference proteome</keyword>
<protein>
    <submittedName>
        <fullName evidence="1">Uncharacterized protein</fullName>
    </submittedName>
</protein>
<comment type="caution">
    <text evidence="1">The sequence shown here is derived from an EMBL/GenBank/DDBJ whole genome shotgun (WGS) entry which is preliminary data.</text>
</comment>
<dbReference type="Proteomes" id="UP000807353">
    <property type="component" value="Unassembled WGS sequence"/>
</dbReference>
<name>A0A9P5YEV0_9AGAR</name>
<evidence type="ECO:0000313" key="1">
    <source>
        <dbReference type="EMBL" id="KAF9467974.1"/>
    </source>
</evidence>
<organism evidence="1 2">
    <name type="scientific">Collybia nuda</name>
    <dbReference type="NCBI Taxonomy" id="64659"/>
    <lineage>
        <taxon>Eukaryota</taxon>
        <taxon>Fungi</taxon>
        <taxon>Dikarya</taxon>
        <taxon>Basidiomycota</taxon>
        <taxon>Agaricomycotina</taxon>
        <taxon>Agaricomycetes</taxon>
        <taxon>Agaricomycetidae</taxon>
        <taxon>Agaricales</taxon>
        <taxon>Tricholomatineae</taxon>
        <taxon>Clitocybaceae</taxon>
        <taxon>Collybia</taxon>
    </lineage>
</organism>
<accession>A0A9P5YEV0</accession>